<dbReference type="InterPro" id="IPR036890">
    <property type="entry name" value="HATPase_C_sf"/>
</dbReference>
<evidence type="ECO:0000256" key="3">
    <source>
        <dbReference type="ARBA" id="ARBA00022763"/>
    </source>
</evidence>
<dbReference type="GO" id="GO:0016887">
    <property type="term" value="F:ATP hydrolysis activity"/>
    <property type="evidence" value="ECO:0007669"/>
    <property type="project" value="InterPro"/>
</dbReference>
<evidence type="ECO:0000256" key="4">
    <source>
        <dbReference type="ARBA" id="ARBA00023204"/>
    </source>
</evidence>
<protein>
    <recommendedName>
        <fullName evidence="2 5">DNA mismatch repair protein MutL</fullName>
    </recommendedName>
</protein>
<name>A0AAE3HHJ5_9GAMM</name>
<dbReference type="InterPro" id="IPR014790">
    <property type="entry name" value="MutL_C"/>
</dbReference>
<evidence type="ECO:0000256" key="5">
    <source>
        <dbReference type="HAMAP-Rule" id="MF_00149"/>
    </source>
</evidence>
<dbReference type="Gene3D" id="3.30.1370.100">
    <property type="entry name" value="MutL, C-terminal domain, regulatory subdomain"/>
    <property type="match status" value="1"/>
</dbReference>
<organism evidence="9 10">
    <name type="scientific">Methylohalomonas lacus</name>
    <dbReference type="NCBI Taxonomy" id="398773"/>
    <lineage>
        <taxon>Bacteria</taxon>
        <taxon>Pseudomonadati</taxon>
        <taxon>Pseudomonadota</taxon>
        <taxon>Gammaproteobacteria</taxon>
        <taxon>Methylohalomonadales</taxon>
        <taxon>Methylohalomonadaceae</taxon>
        <taxon>Methylohalomonas</taxon>
    </lineage>
</organism>
<keyword evidence="10" id="KW-1185">Reference proteome</keyword>
<gene>
    <name evidence="5" type="primary">mutL</name>
    <name evidence="9" type="ORF">J2T55_000385</name>
</gene>
<comment type="similarity">
    <text evidence="1 5">Belongs to the DNA mismatch repair MutL/HexB family.</text>
</comment>
<keyword evidence="3 5" id="KW-0227">DNA damage</keyword>
<dbReference type="GO" id="GO:0005524">
    <property type="term" value="F:ATP binding"/>
    <property type="evidence" value="ECO:0007669"/>
    <property type="project" value="InterPro"/>
</dbReference>
<dbReference type="InterPro" id="IPR042120">
    <property type="entry name" value="MutL_C_dimsub"/>
</dbReference>
<sequence length="553" mass="59561">MSSRIQTLPQQLACQIAAGEVIERPASVVKELLENSLDAGASRIQVDIEAAGTRLIRVRDNGAGIHADDLALALAPHSTSKLRAVADLAAIRSLGFRGEALASIAACARLRLISGQSGVRACEISAEPGAVLPAPAPAAHPAGTTIEVRDLFFNVPARRKFLRAEQTEFLHILELIKAFSLARSDLGLKLSHNGRTVFSISAGADLLERVATVFGRGFAARACRVDVADRGLQLSGIAGQPATARSQADRQYLFLNGRLIRDRRLNHALRLAYSEDLGAGRHAPLLLYLTMDAGDFDVNVHPTKHEVRFRAARDVHDFLYSALRQALADAVPAEQPDAAAADRRTPATQPAQLAETAAPAYTPAADNGPSTAAYLDRIGQYLLARSATGLLVVDARAAIEQLTRLELQQAWRADNFDERPLLLPQTRDLDRDQVALVEAWQTSLAALAIRLELTAPNRVALRALPKQLPVATPVLLSALLARLAALPGSDWQPALFDCLAQHAGAEFEQVLTAEPPAQLLQRLQAAHAGQGLETMPPWRELEAAQLAAWMRQS</sequence>
<feature type="domain" description="MutL C-terminal dimerisation" evidence="7">
    <location>
        <begin position="377"/>
        <end position="511"/>
    </location>
</feature>
<dbReference type="FunFam" id="3.30.565.10:FF:000003">
    <property type="entry name" value="DNA mismatch repair endonuclease MutL"/>
    <property type="match status" value="1"/>
</dbReference>
<dbReference type="GO" id="GO:0030983">
    <property type="term" value="F:mismatched DNA binding"/>
    <property type="evidence" value="ECO:0007669"/>
    <property type="project" value="InterPro"/>
</dbReference>
<comment type="caution">
    <text evidence="9">The sequence shown here is derived from an EMBL/GenBank/DDBJ whole genome shotgun (WGS) entry which is preliminary data.</text>
</comment>
<dbReference type="GO" id="GO:0006298">
    <property type="term" value="P:mismatch repair"/>
    <property type="evidence" value="ECO:0007669"/>
    <property type="project" value="UniProtKB-UniRule"/>
</dbReference>
<dbReference type="SMART" id="SM00853">
    <property type="entry name" value="MutL_C"/>
    <property type="match status" value="1"/>
</dbReference>
<dbReference type="RefSeq" id="WP_259053904.1">
    <property type="nucleotide sequence ID" value="NZ_JANUCT010000002.1"/>
</dbReference>
<dbReference type="PANTHER" id="PTHR10073">
    <property type="entry name" value="DNA MISMATCH REPAIR PROTEIN MLH, PMS, MUTL"/>
    <property type="match status" value="1"/>
</dbReference>
<feature type="region of interest" description="Disordered" evidence="6">
    <location>
        <begin position="334"/>
        <end position="366"/>
    </location>
</feature>
<dbReference type="InterPro" id="IPR013507">
    <property type="entry name" value="DNA_mismatch_S5_2-like"/>
</dbReference>
<evidence type="ECO:0000259" key="8">
    <source>
        <dbReference type="SMART" id="SM01340"/>
    </source>
</evidence>
<dbReference type="NCBIfam" id="TIGR00585">
    <property type="entry name" value="mutl"/>
    <property type="match status" value="1"/>
</dbReference>
<dbReference type="InterPro" id="IPR020568">
    <property type="entry name" value="Ribosomal_Su5_D2-typ_SF"/>
</dbReference>
<evidence type="ECO:0000256" key="1">
    <source>
        <dbReference type="ARBA" id="ARBA00006082"/>
    </source>
</evidence>
<dbReference type="InterPro" id="IPR037198">
    <property type="entry name" value="MutL_C_sf"/>
</dbReference>
<keyword evidence="4 5" id="KW-0234">DNA repair</keyword>
<dbReference type="InterPro" id="IPR014762">
    <property type="entry name" value="DNA_mismatch_repair_CS"/>
</dbReference>
<dbReference type="InterPro" id="IPR038973">
    <property type="entry name" value="MutL/Mlh/Pms-like"/>
</dbReference>
<comment type="function">
    <text evidence="5">This protein is involved in the repair of mismatches in DNA. It is required for dam-dependent methyl-directed DNA mismatch repair. May act as a 'molecular matchmaker', a protein that promotes the formation of a stable complex between two or more DNA-binding proteins in an ATP-dependent manner without itself being part of a final effector complex.</text>
</comment>
<dbReference type="Proteomes" id="UP001204445">
    <property type="component" value="Unassembled WGS sequence"/>
</dbReference>
<dbReference type="InterPro" id="IPR014721">
    <property type="entry name" value="Ribsml_uS5_D2-typ_fold_subgr"/>
</dbReference>
<dbReference type="Pfam" id="PF13589">
    <property type="entry name" value="HATPase_c_3"/>
    <property type="match status" value="1"/>
</dbReference>
<dbReference type="SUPFAM" id="SSF55874">
    <property type="entry name" value="ATPase domain of HSP90 chaperone/DNA topoisomerase II/histidine kinase"/>
    <property type="match status" value="1"/>
</dbReference>
<dbReference type="AlphaFoldDB" id="A0AAE3HHJ5"/>
<dbReference type="CDD" id="cd03482">
    <property type="entry name" value="MutL_Trans_MutL"/>
    <property type="match status" value="1"/>
</dbReference>
<dbReference type="Gene3D" id="3.30.565.10">
    <property type="entry name" value="Histidine kinase-like ATPase, C-terminal domain"/>
    <property type="match status" value="1"/>
</dbReference>
<evidence type="ECO:0000256" key="2">
    <source>
        <dbReference type="ARBA" id="ARBA00021975"/>
    </source>
</evidence>
<proteinExistence type="inferred from homology"/>
<dbReference type="PROSITE" id="PS00058">
    <property type="entry name" value="DNA_MISMATCH_REPAIR_1"/>
    <property type="match status" value="1"/>
</dbReference>
<dbReference type="EMBL" id="JANUCT010000002">
    <property type="protein sequence ID" value="MCS3902389.1"/>
    <property type="molecule type" value="Genomic_DNA"/>
</dbReference>
<dbReference type="Pfam" id="PF08676">
    <property type="entry name" value="MutL_C"/>
    <property type="match status" value="1"/>
</dbReference>
<feature type="compositionally biased region" description="Low complexity" evidence="6">
    <location>
        <begin position="346"/>
        <end position="365"/>
    </location>
</feature>
<dbReference type="Gene3D" id="3.30.1540.20">
    <property type="entry name" value="MutL, C-terminal domain, dimerisation subdomain"/>
    <property type="match status" value="1"/>
</dbReference>
<accession>A0AAE3HHJ5</accession>
<evidence type="ECO:0000256" key="6">
    <source>
        <dbReference type="SAM" id="MobiDB-lite"/>
    </source>
</evidence>
<dbReference type="CDD" id="cd16926">
    <property type="entry name" value="HATPase_MutL-MLH-PMS-like"/>
    <property type="match status" value="1"/>
</dbReference>
<evidence type="ECO:0000313" key="9">
    <source>
        <dbReference type="EMBL" id="MCS3902389.1"/>
    </source>
</evidence>
<evidence type="ECO:0000313" key="10">
    <source>
        <dbReference type="Proteomes" id="UP001204445"/>
    </source>
</evidence>
<dbReference type="SMART" id="SM01340">
    <property type="entry name" value="DNA_mis_repair"/>
    <property type="match status" value="1"/>
</dbReference>
<dbReference type="InterPro" id="IPR042121">
    <property type="entry name" value="MutL_C_regsub"/>
</dbReference>
<reference evidence="9" key="1">
    <citation type="submission" date="2022-08" db="EMBL/GenBank/DDBJ databases">
        <title>Genomic Encyclopedia of Type Strains, Phase III (KMG-III): the genomes of soil and plant-associated and newly described type strains.</title>
        <authorList>
            <person name="Whitman W."/>
        </authorList>
    </citation>
    <scope>NUCLEOTIDE SEQUENCE</scope>
    <source>
        <strain evidence="9">HMT 1</strain>
    </source>
</reference>
<dbReference type="PANTHER" id="PTHR10073:SF12">
    <property type="entry name" value="DNA MISMATCH REPAIR PROTEIN MLH1"/>
    <property type="match status" value="1"/>
</dbReference>
<evidence type="ECO:0000259" key="7">
    <source>
        <dbReference type="SMART" id="SM00853"/>
    </source>
</evidence>
<dbReference type="Gene3D" id="3.30.230.10">
    <property type="match status" value="1"/>
</dbReference>
<dbReference type="SUPFAM" id="SSF118116">
    <property type="entry name" value="DNA mismatch repair protein MutL"/>
    <property type="match status" value="1"/>
</dbReference>
<dbReference type="SUPFAM" id="SSF54211">
    <property type="entry name" value="Ribosomal protein S5 domain 2-like"/>
    <property type="match status" value="1"/>
</dbReference>
<dbReference type="GO" id="GO:0032300">
    <property type="term" value="C:mismatch repair complex"/>
    <property type="evidence" value="ECO:0007669"/>
    <property type="project" value="InterPro"/>
</dbReference>
<dbReference type="InterPro" id="IPR002099">
    <property type="entry name" value="MutL/Mlh/PMS"/>
</dbReference>
<dbReference type="Pfam" id="PF01119">
    <property type="entry name" value="DNA_mis_repair"/>
    <property type="match status" value="1"/>
</dbReference>
<dbReference type="GO" id="GO:0140664">
    <property type="term" value="F:ATP-dependent DNA damage sensor activity"/>
    <property type="evidence" value="ECO:0007669"/>
    <property type="project" value="InterPro"/>
</dbReference>
<dbReference type="InterPro" id="IPR020667">
    <property type="entry name" value="DNA_mismatch_repair_MutL"/>
</dbReference>
<dbReference type="HAMAP" id="MF_00149">
    <property type="entry name" value="DNA_mis_repair"/>
    <property type="match status" value="1"/>
</dbReference>
<feature type="domain" description="DNA mismatch repair protein S5" evidence="8">
    <location>
        <begin position="210"/>
        <end position="328"/>
    </location>
</feature>